<feature type="binding site" evidence="5">
    <location>
        <position position="87"/>
    </location>
    <ligand>
        <name>Mn(2+)</name>
        <dbReference type="ChEBI" id="CHEBI:29035"/>
    </ligand>
</feature>
<feature type="binding site" evidence="5">
    <location>
        <position position="168"/>
    </location>
    <ligand>
        <name>Mn(2+)</name>
        <dbReference type="ChEBI" id="CHEBI:29035"/>
    </ligand>
</feature>
<dbReference type="Proteomes" id="UP000236173">
    <property type="component" value="Unassembled WGS sequence"/>
</dbReference>
<gene>
    <name evidence="7" type="primary">sodB</name>
    <name evidence="7" type="ORF">HRbin17_01711</name>
</gene>
<feature type="binding site" evidence="5">
    <location>
        <position position="32"/>
    </location>
    <ligand>
        <name>Mn(2+)</name>
        <dbReference type="ChEBI" id="CHEBI:29035"/>
    </ligand>
</feature>
<dbReference type="EC" id="1.15.1.1" evidence="2"/>
<dbReference type="InterPro" id="IPR019833">
    <property type="entry name" value="Mn/Fe_SOD_BS"/>
</dbReference>
<dbReference type="PANTHER" id="PTHR11404:SF6">
    <property type="entry name" value="SUPEROXIDE DISMUTASE [MN], MITOCHONDRIAL"/>
    <property type="match status" value="1"/>
</dbReference>
<dbReference type="GO" id="GO:0046872">
    <property type="term" value="F:metal ion binding"/>
    <property type="evidence" value="ECO:0007669"/>
    <property type="project" value="UniProtKB-KW"/>
</dbReference>
<dbReference type="PIRSF" id="PIRSF000349">
    <property type="entry name" value="SODismutase"/>
    <property type="match status" value="1"/>
</dbReference>
<feature type="domain" description="Manganese/iron superoxide dismutase C-terminal" evidence="6">
    <location>
        <begin position="103"/>
        <end position="201"/>
    </location>
</feature>
<dbReference type="EMBL" id="BEHT01000022">
    <property type="protein sequence ID" value="GBC99190.1"/>
    <property type="molecule type" value="Genomic_DNA"/>
</dbReference>
<evidence type="ECO:0000256" key="1">
    <source>
        <dbReference type="ARBA" id="ARBA00008714"/>
    </source>
</evidence>
<dbReference type="PANTHER" id="PTHR11404">
    <property type="entry name" value="SUPEROXIDE DISMUTASE 2"/>
    <property type="match status" value="1"/>
</dbReference>
<dbReference type="SUPFAM" id="SSF54719">
    <property type="entry name" value="Fe,Mn superoxide dismutase (SOD), C-terminal domain"/>
    <property type="match status" value="1"/>
</dbReference>
<evidence type="ECO:0000256" key="4">
    <source>
        <dbReference type="ARBA" id="ARBA00023002"/>
    </source>
</evidence>
<dbReference type="Gene3D" id="1.10.287.990">
    <property type="entry name" value="Fe,Mn superoxide dismutase (SOD) domain"/>
    <property type="match status" value="1"/>
</dbReference>
<dbReference type="InterPro" id="IPR019832">
    <property type="entry name" value="Mn/Fe_SOD_C"/>
</dbReference>
<dbReference type="Pfam" id="PF02777">
    <property type="entry name" value="Sod_Fe_C"/>
    <property type="match status" value="1"/>
</dbReference>
<keyword evidence="4 7" id="KW-0560">Oxidoreductase</keyword>
<evidence type="ECO:0000256" key="3">
    <source>
        <dbReference type="ARBA" id="ARBA00022723"/>
    </source>
</evidence>
<dbReference type="GO" id="GO:0004784">
    <property type="term" value="F:superoxide dismutase activity"/>
    <property type="evidence" value="ECO:0007669"/>
    <property type="project" value="UniProtKB-EC"/>
</dbReference>
<evidence type="ECO:0000313" key="7">
    <source>
        <dbReference type="EMBL" id="GBC99190.1"/>
    </source>
</evidence>
<dbReference type="AlphaFoldDB" id="A0A2H5XDD1"/>
<protein>
    <recommendedName>
        <fullName evidence="2">superoxide dismutase</fullName>
        <ecNumber evidence="2">1.15.1.1</ecNumber>
    </recommendedName>
</protein>
<dbReference type="SUPFAM" id="SSF46609">
    <property type="entry name" value="Fe,Mn superoxide dismutase (SOD), N-terminal domain"/>
    <property type="match status" value="1"/>
</dbReference>
<evidence type="ECO:0000259" key="6">
    <source>
        <dbReference type="Pfam" id="PF02777"/>
    </source>
</evidence>
<evidence type="ECO:0000256" key="5">
    <source>
        <dbReference type="PIRSR" id="PIRSR000349-1"/>
    </source>
</evidence>
<organism evidence="7 8">
    <name type="scientific">Candidatus Fervidibacter japonicus</name>
    <dbReference type="NCBI Taxonomy" id="2035412"/>
    <lineage>
        <taxon>Bacteria</taxon>
        <taxon>Candidatus Fervidibacterota</taxon>
        <taxon>Candidatus Fervidibacter</taxon>
    </lineage>
</organism>
<sequence length="221" mass="25671">MPFRRLQAKDWAKIKPSLHKMDGISEKTMIEHYALYRGYVAKFNEIMEAIENLPPAELTPPRPNPTYSLIRVLKVELTRAIGGVKNHELYFSNLGGKGGEPPKELREQLVKDFGSVERFMQEFKATGIAARGWAWLAWDYDFERLLIYIGDEQNTFPVWNAVPVMALDVFEHAYFIDFGTRKADYIDTFFRNLDWDDVAARFEEVRRVAPSAPRFRVQFAS</sequence>
<comment type="caution">
    <text evidence="7">The sequence shown here is derived from an EMBL/GenBank/DDBJ whole genome shotgun (WGS) entry which is preliminary data.</text>
</comment>
<proteinExistence type="inferred from homology"/>
<evidence type="ECO:0000256" key="2">
    <source>
        <dbReference type="ARBA" id="ARBA00012682"/>
    </source>
</evidence>
<accession>A0A2H5XDD1</accession>
<keyword evidence="3 5" id="KW-0479">Metal-binding</keyword>
<evidence type="ECO:0000313" key="8">
    <source>
        <dbReference type="Proteomes" id="UP000236173"/>
    </source>
</evidence>
<comment type="similarity">
    <text evidence="1">Belongs to the iron/manganese superoxide dismutase family.</text>
</comment>
<name>A0A2H5XDD1_9BACT</name>
<dbReference type="PROSITE" id="PS00088">
    <property type="entry name" value="SOD_MN"/>
    <property type="match status" value="1"/>
</dbReference>
<dbReference type="InterPro" id="IPR036324">
    <property type="entry name" value="Mn/Fe_SOD_N_sf"/>
</dbReference>
<dbReference type="InterPro" id="IPR001189">
    <property type="entry name" value="Mn/Fe_SOD"/>
</dbReference>
<dbReference type="InterPro" id="IPR050265">
    <property type="entry name" value="Fe/Mn_Superoxide_Dismutase"/>
</dbReference>
<feature type="binding site" evidence="5">
    <location>
        <position position="172"/>
    </location>
    <ligand>
        <name>Mn(2+)</name>
        <dbReference type="ChEBI" id="CHEBI:29035"/>
    </ligand>
</feature>
<reference evidence="8" key="1">
    <citation type="submission" date="2017-09" db="EMBL/GenBank/DDBJ databases">
        <title>Metaegenomics of thermophilic ammonia-oxidizing enrichment culture.</title>
        <authorList>
            <person name="Kato S."/>
            <person name="Suzuki K."/>
        </authorList>
    </citation>
    <scope>NUCLEOTIDE SEQUENCE [LARGE SCALE GENOMIC DNA]</scope>
</reference>
<dbReference type="Gene3D" id="3.55.40.20">
    <property type="entry name" value="Iron/manganese superoxide dismutase, C-terminal domain"/>
    <property type="match status" value="1"/>
</dbReference>
<dbReference type="InterPro" id="IPR036314">
    <property type="entry name" value="SOD_C_sf"/>
</dbReference>